<reference evidence="2 3" key="1">
    <citation type="submission" date="2019-10" db="EMBL/GenBank/DDBJ databases">
        <title>New species of Slilvanegrellaceae.</title>
        <authorList>
            <person name="Pitt A."/>
            <person name="Hahn M.W."/>
        </authorList>
    </citation>
    <scope>NUCLEOTIDE SEQUENCE [LARGE SCALE GENOMIC DNA]</scope>
    <source>
        <strain evidence="2 3">SP-Ram-0.45-NSY-1</strain>
    </source>
</reference>
<protein>
    <submittedName>
        <fullName evidence="2">Uncharacterized protein</fullName>
    </submittedName>
</protein>
<sequence length="132" mass="15510">MSHNKHIDKNKSEKNKNQNEDENQKWFDRDDFQDLAKIGGDIFKKTVATGRDVIKEVKDNFPKEATQLLAKGKEELLKGLSQEVAKNMVSFGIEKFFAVARQHRIEFSIRFKKNDEDSPKNEEVRKTYRNKH</sequence>
<feature type="region of interest" description="Disordered" evidence="1">
    <location>
        <begin position="111"/>
        <end position="132"/>
    </location>
</feature>
<evidence type="ECO:0000256" key="1">
    <source>
        <dbReference type="SAM" id="MobiDB-lite"/>
    </source>
</evidence>
<dbReference type="RefSeq" id="WP_153418915.1">
    <property type="nucleotide sequence ID" value="NZ_WFLM01000002.1"/>
</dbReference>
<dbReference type="Proteomes" id="UP000437748">
    <property type="component" value="Unassembled WGS sequence"/>
</dbReference>
<dbReference type="AlphaFoldDB" id="A0A6N6VV24"/>
<dbReference type="EMBL" id="WFLM01000002">
    <property type="protein sequence ID" value="KAB8039609.1"/>
    <property type="molecule type" value="Genomic_DNA"/>
</dbReference>
<accession>A0A6N6VV24</accession>
<gene>
    <name evidence="2" type="ORF">GCL60_04950</name>
</gene>
<evidence type="ECO:0000313" key="3">
    <source>
        <dbReference type="Proteomes" id="UP000437748"/>
    </source>
</evidence>
<proteinExistence type="predicted"/>
<feature type="compositionally biased region" description="Basic and acidic residues" evidence="1">
    <location>
        <begin position="111"/>
        <end position="126"/>
    </location>
</feature>
<dbReference type="OrthoDB" id="5297209at2"/>
<evidence type="ECO:0000313" key="2">
    <source>
        <dbReference type="EMBL" id="KAB8039609.1"/>
    </source>
</evidence>
<feature type="region of interest" description="Disordered" evidence="1">
    <location>
        <begin position="1"/>
        <end position="27"/>
    </location>
</feature>
<keyword evidence="3" id="KW-1185">Reference proteome</keyword>
<organism evidence="2 3">
    <name type="scientific">Silvanigrella paludirubra</name>
    <dbReference type="NCBI Taxonomy" id="2499159"/>
    <lineage>
        <taxon>Bacteria</taxon>
        <taxon>Pseudomonadati</taxon>
        <taxon>Bdellovibrionota</taxon>
        <taxon>Oligoflexia</taxon>
        <taxon>Silvanigrellales</taxon>
        <taxon>Silvanigrellaceae</taxon>
        <taxon>Silvanigrella</taxon>
    </lineage>
</organism>
<name>A0A6N6VV24_9BACT</name>
<comment type="caution">
    <text evidence="2">The sequence shown here is derived from an EMBL/GenBank/DDBJ whole genome shotgun (WGS) entry which is preliminary data.</text>
</comment>